<comment type="caution">
    <text evidence="2">The sequence shown here is derived from an EMBL/GenBank/DDBJ whole genome shotgun (WGS) entry which is preliminary data.</text>
</comment>
<evidence type="ECO:0000313" key="2">
    <source>
        <dbReference type="EMBL" id="KXK64157.1"/>
    </source>
</evidence>
<dbReference type="GO" id="GO:0016226">
    <property type="term" value="P:iron-sulfur cluster assembly"/>
    <property type="evidence" value="ECO:0007669"/>
    <property type="project" value="InterPro"/>
</dbReference>
<organism evidence="2 3">
    <name type="scientific">Christensenella minuta</name>
    <dbReference type="NCBI Taxonomy" id="626937"/>
    <lineage>
        <taxon>Bacteria</taxon>
        <taxon>Bacillati</taxon>
        <taxon>Bacillota</taxon>
        <taxon>Clostridia</taxon>
        <taxon>Christensenellales</taxon>
        <taxon>Christensenellaceae</taxon>
        <taxon>Christensenella</taxon>
    </lineage>
</organism>
<keyword evidence="3" id="KW-1185">Reference proteome</keyword>
<dbReference type="Proteomes" id="UP000070366">
    <property type="component" value="Unassembled WGS sequence"/>
</dbReference>
<dbReference type="CDD" id="cd06664">
    <property type="entry name" value="IscU_like"/>
    <property type="match status" value="1"/>
</dbReference>
<dbReference type="PANTHER" id="PTHR10093">
    <property type="entry name" value="IRON-SULFUR CLUSTER ASSEMBLY ENZYME NIFU HOMOLOG"/>
    <property type="match status" value="1"/>
</dbReference>
<reference evidence="2 3" key="1">
    <citation type="submission" date="2016-02" db="EMBL/GenBank/DDBJ databases">
        <authorList>
            <person name="Wen L."/>
            <person name="He K."/>
            <person name="Yang H."/>
        </authorList>
    </citation>
    <scope>NUCLEOTIDE SEQUENCE [LARGE SCALE GENOMIC DNA]</scope>
    <source>
        <strain evidence="2 3">DSM 22607</strain>
    </source>
</reference>
<dbReference type="PATRIC" id="fig|626937.4.peg.2760"/>
<dbReference type="Pfam" id="PF01592">
    <property type="entry name" value="NifU_N"/>
    <property type="match status" value="1"/>
</dbReference>
<dbReference type="Gene3D" id="3.90.1010.10">
    <property type="match status" value="1"/>
</dbReference>
<dbReference type="GO" id="GO:0005506">
    <property type="term" value="F:iron ion binding"/>
    <property type="evidence" value="ECO:0007669"/>
    <property type="project" value="InterPro"/>
</dbReference>
<dbReference type="KEGG" id="cmiu:B1H56_02950"/>
<proteinExistence type="predicted"/>
<accession>A0A136Q0I5</accession>
<dbReference type="RefSeq" id="WP_066521289.1">
    <property type="nucleotide sequence ID" value="NZ_CABMOF010000005.1"/>
</dbReference>
<dbReference type="GO" id="GO:0051536">
    <property type="term" value="F:iron-sulfur cluster binding"/>
    <property type="evidence" value="ECO:0007669"/>
    <property type="project" value="InterPro"/>
</dbReference>
<dbReference type="OrthoDB" id="9804157at2"/>
<feature type="domain" description="NIF system FeS cluster assembly NifU N-terminal" evidence="1">
    <location>
        <begin position="1"/>
        <end position="119"/>
    </location>
</feature>
<evidence type="ECO:0000313" key="3">
    <source>
        <dbReference type="Proteomes" id="UP000070366"/>
    </source>
</evidence>
<gene>
    <name evidence="2" type="ORF">HMPREF3293_02801</name>
</gene>
<protein>
    <submittedName>
        <fullName evidence="2">SUF system FeS assembly protein, NifU family</fullName>
    </submittedName>
</protein>
<dbReference type="EMBL" id="LSZW01000065">
    <property type="protein sequence ID" value="KXK64157.1"/>
    <property type="molecule type" value="Genomic_DNA"/>
</dbReference>
<dbReference type="SUPFAM" id="SSF82649">
    <property type="entry name" value="SufE/NifU"/>
    <property type="match status" value="1"/>
</dbReference>
<sequence length="122" mass="13048">MYTEKLIKHFQEPHNVGVMEDADIVGEAGSPTCGDTTTVYLKMDGDVIKDISFQTYGCAAAIASSSILTDMVKGKTIEEALKITKNDIVDELGGMPAEKVHCSLLAEDALKAALSKVLAENK</sequence>
<name>A0A136Q0I5_9FIRM</name>
<dbReference type="InterPro" id="IPR002871">
    <property type="entry name" value="NIF_FeS_clus_asmbl_NifU_N"/>
</dbReference>
<dbReference type="AlphaFoldDB" id="A0A136Q0I5"/>
<evidence type="ECO:0000259" key="1">
    <source>
        <dbReference type="Pfam" id="PF01592"/>
    </source>
</evidence>
<dbReference type="STRING" id="626937.HMPREF3293_02801"/>